<feature type="signal peptide" evidence="6">
    <location>
        <begin position="1"/>
        <end position="25"/>
    </location>
</feature>
<dbReference type="PROSITE" id="PS51910">
    <property type="entry name" value="GH18_2"/>
    <property type="match status" value="1"/>
</dbReference>
<dbReference type="InterPro" id="IPR001223">
    <property type="entry name" value="Glyco_hydro18_cat"/>
</dbReference>
<keyword evidence="5" id="KW-0472">Membrane</keyword>
<dbReference type="AlphaFoldDB" id="A0AAV4F9G9"/>
<evidence type="ECO:0000256" key="4">
    <source>
        <dbReference type="RuleBase" id="RU004453"/>
    </source>
</evidence>
<dbReference type="PROSITE" id="PS01095">
    <property type="entry name" value="GH18_1"/>
    <property type="match status" value="1"/>
</dbReference>
<evidence type="ECO:0000256" key="6">
    <source>
        <dbReference type="SAM" id="SignalP"/>
    </source>
</evidence>
<comment type="similarity">
    <text evidence="4">Belongs to the glycosyl hydrolase 18 family.</text>
</comment>
<dbReference type="InterPro" id="IPR017853">
    <property type="entry name" value="GH"/>
</dbReference>
<dbReference type="InterPro" id="IPR011583">
    <property type="entry name" value="Chitinase_II/V-like_cat"/>
</dbReference>
<evidence type="ECO:0000313" key="8">
    <source>
        <dbReference type="EMBL" id="GFR69857.1"/>
    </source>
</evidence>
<evidence type="ECO:0000259" key="7">
    <source>
        <dbReference type="PROSITE" id="PS51910"/>
    </source>
</evidence>
<dbReference type="InterPro" id="IPR050314">
    <property type="entry name" value="Glycosyl_Hydrlase_18"/>
</dbReference>
<dbReference type="PANTHER" id="PTHR11177">
    <property type="entry name" value="CHITINASE"/>
    <property type="match status" value="1"/>
</dbReference>
<dbReference type="GO" id="GO:0006032">
    <property type="term" value="P:chitin catabolic process"/>
    <property type="evidence" value="ECO:0007669"/>
    <property type="project" value="UniProtKB-ARBA"/>
</dbReference>
<dbReference type="SUPFAM" id="SSF54556">
    <property type="entry name" value="Chitinase insertion domain"/>
    <property type="match status" value="1"/>
</dbReference>
<dbReference type="Gene3D" id="3.20.20.80">
    <property type="entry name" value="Glycosidases"/>
    <property type="match status" value="1"/>
</dbReference>
<dbReference type="PANTHER" id="PTHR11177:SF317">
    <property type="entry name" value="CHITINASE 12-RELATED"/>
    <property type="match status" value="1"/>
</dbReference>
<dbReference type="EMBL" id="BMAT01004178">
    <property type="protein sequence ID" value="GFR69857.1"/>
    <property type="molecule type" value="Genomic_DNA"/>
</dbReference>
<keyword evidence="5" id="KW-0812">Transmembrane</keyword>
<keyword evidence="2 3" id="KW-0326">Glycosidase</keyword>
<gene>
    <name evidence="8" type="ORF">ElyMa_002059500</name>
</gene>
<dbReference type="Proteomes" id="UP000762676">
    <property type="component" value="Unassembled WGS sequence"/>
</dbReference>
<reference evidence="8 9" key="1">
    <citation type="journal article" date="2021" name="Elife">
        <title>Chloroplast acquisition without the gene transfer in kleptoplastic sea slugs, Plakobranchus ocellatus.</title>
        <authorList>
            <person name="Maeda T."/>
            <person name="Takahashi S."/>
            <person name="Yoshida T."/>
            <person name="Shimamura S."/>
            <person name="Takaki Y."/>
            <person name="Nagai Y."/>
            <person name="Toyoda A."/>
            <person name="Suzuki Y."/>
            <person name="Arimoto A."/>
            <person name="Ishii H."/>
            <person name="Satoh N."/>
            <person name="Nishiyama T."/>
            <person name="Hasebe M."/>
            <person name="Maruyama T."/>
            <person name="Minagawa J."/>
            <person name="Obokata J."/>
            <person name="Shigenobu S."/>
        </authorList>
    </citation>
    <scope>NUCLEOTIDE SEQUENCE [LARGE SCALE GENOMIC DNA]</scope>
</reference>
<dbReference type="GO" id="GO:0004568">
    <property type="term" value="F:chitinase activity"/>
    <property type="evidence" value="ECO:0007669"/>
    <property type="project" value="UniProtKB-ARBA"/>
</dbReference>
<dbReference type="GO" id="GO:0005576">
    <property type="term" value="C:extracellular region"/>
    <property type="evidence" value="ECO:0007669"/>
    <property type="project" value="TreeGrafter"/>
</dbReference>
<dbReference type="GO" id="GO:0008061">
    <property type="term" value="F:chitin binding"/>
    <property type="evidence" value="ECO:0007669"/>
    <property type="project" value="InterPro"/>
</dbReference>
<keyword evidence="5" id="KW-1133">Transmembrane helix</keyword>
<evidence type="ECO:0000256" key="5">
    <source>
        <dbReference type="SAM" id="Phobius"/>
    </source>
</evidence>
<feature type="domain" description="GH18" evidence="7">
    <location>
        <begin position="28"/>
        <end position="400"/>
    </location>
</feature>
<accession>A0AAV4F9G9</accession>
<dbReference type="InterPro" id="IPR001579">
    <property type="entry name" value="Glyco_hydro_18_chit_AS"/>
</dbReference>
<dbReference type="SMART" id="SM00636">
    <property type="entry name" value="Glyco_18"/>
    <property type="match status" value="1"/>
</dbReference>
<evidence type="ECO:0000256" key="1">
    <source>
        <dbReference type="ARBA" id="ARBA00022801"/>
    </source>
</evidence>
<proteinExistence type="inferred from homology"/>
<evidence type="ECO:0000313" key="9">
    <source>
        <dbReference type="Proteomes" id="UP000762676"/>
    </source>
</evidence>
<sequence>MPDGSVFSLYVLFFLSLFIFQQGASKEFLRLCYFPSWASSRPSPLASYGVSDIDPKLCTHIVYAFGKIDRDSKLLVPTTPLLEDSRPNFVGKYRLFNDIKRENSRLKTLLSLGGQNDDGSGFKIITESDIIVKRFAENAVKFLRKRDFDGLDIDWEYPTKETKRSFVLLLKALREAFDAEVANGHSKLLLTIAGPPGLYYIEPGYDIHNIARYVDYVNLMTYDYTTKNAQIAAFNSPLYSRKDMRFDATLSTDWTVRYWHDRGLPFHKMLVGITGVGRRLVLSNVNETEVGSDVTGEIRTGDVYGIPGGLVYPEICTMLNSIKTKRYFDYEQRVPYLVKGDDWVGYEDEESISVKIPWMMRLGVAGVMFWSLDQDDFTGKFCDDGKYPLLRAMKAAITKEIGPVSGEDVNPDIVFLTGHNQAVSRTNSIPLIYLCCCLHVAIVLFTCTVLSADGMFN</sequence>
<evidence type="ECO:0000256" key="3">
    <source>
        <dbReference type="RuleBase" id="RU000489"/>
    </source>
</evidence>
<keyword evidence="6" id="KW-0732">Signal</keyword>
<protein>
    <submittedName>
        <fullName evidence="8">Chitinase</fullName>
    </submittedName>
</protein>
<dbReference type="Gene3D" id="3.10.50.10">
    <property type="match status" value="1"/>
</dbReference>
<feature type="transmembrane region" description="Helical" evidence="5">
    <location>
        <begin position="431"/>
        <end position="452"/>
    </location>
</feature>
<dbReference type="GO" id="GO:0005975">
    <property type="term" value="P:carbohydrate metabolic process"/>
    <property type="evidence" value="ECO:0007669"/>
    <property type="project" value="InterPro"/>
</dbReference>
<evidence type="ECO:0000256" key="2">
    <source>
        <dbReference type="ARBA" id="ARBA00023295"/>
    </source>
</evidence>
<feature type="chain" id="PRO_5043763907" evidence="6">
    <location>
        <begin position="26"/>
        <end position="457"/>
    </location>
</feature>
<name>A0AAV4F9G9_9GAST</name>
<organism evidence="8 9">
    <name type="scientific">Elysia marginata</name>
    <dbReference type="NCBI Taxonomy" id="1093978"/>
    <lineage>
        <taxon>Eukaryota</taxon>
        <taxon>Metazoa</taxon>
        <taxon>Spiralia</taxon>
        <taxon>Lophotrochozoa</taxon>
        <taxon>Mollusca</taxon>
        <taxon>Gastropoda</taxon>
        <taxon>Heterobranchia</taxon>
        <taxon>Euthyneura</taxon>
        <taxon>Panpulmonata</taxon>
        <taxon>Sacoglossa</taxon>
        <taxon>Placobranchoidea</taxon>
        <taxon>Plakobranchidae</taxon>
        <taxon>Elysia</taxon>
    </lineage>
</organism>
<dbReference type="InterPro" id="IPR029070">
    <property type="entry name" value="Chitinase_insertion_sf"/>
</dbReference>
<dbReference type="Pfam" id="PF00704">
    <property type="entry name" value="Glyco_hydro_18"/>
    <property type="match status" value="1"/>
</dbReference>
<keyword evidence="9" id="KW-1185">Reference proteome</keyword>
<dbReference type="SUPFAM" id="SSF51445">
    <property type="entry name" value="(Trans)glycosidases"/>
    <property type="match status" value="1"/>
</dbReference>
<keyword evidence="1 3" id="KW-0378">Hydrolase</keyword>
<comment type="caution">
    <text evidence="8">The sequence shown here is derived from an EMBL/GenBank/DDBJ whole genome shotgun (WGS) entry which is preliminary data.</text>
</comment>